<organism evidence="1 2">
    <name type="scientific">Caulobacter phage CcrBL10</name>
    <dbReference type="NCBI Taxonomy" id="2283269"/>
    <lineage>
        <taxon>Viruses</taxon>
        <taxon>Duplodnaviria</taxon>
        <taxon>Heunggongvirae</taxon>
        <taxon>Uroviricota</taxon>
        <taxon>Caudoviricetes</taxon>
        <taxon>Jeanschmidtviridae</taxon>
        <taxon>Poindextervirus</taxon>
        <taxon>Poindextervirus BL10</taxon>
    </lineage>
</organism>
<dbReference type="EMBL" id="MH588544">
    <property type="protein sequence ID" value="AXQ68248.1"/>
    <property type="molecule type" value="Genomic_DNA"/>
</dbReference>
<evidence type="ECO:0000313" key="2">
    <source>
        <dbReference type="Proteomes" id="UP000258997"/>
    </source>
</evidence>
<reference evidence="1 2" key="1">
    <citation type="submission" date="2018-07" db="EMBL/GenBank/DDBJ databases">
        <title>Giant CbK-like Caulobacter bacteriophages have genetically divergent genomes.</title>
        <authorList>
            <person name="Wilson K.M."/>
            <person name="Ely B."/>
        </authorList>
    </citation>
    <scope>NUCLEOTIDE SEQUENCE [LARGE SCALE GENOMIC DNA]</scope>
</reference>
<name>A0A385EBY7_9CAUD</name>
<dbReference type="Proteomes" id="UP000258997">
    <property type="component" value="Segment"/>
</dbReference>
<protein>
    <submittedName>
        <fullName evidence="1">Uncharacterized protein</fullName>
    </submittedName>
</protein>
<keyword evidence="2" id="KW-1185">Reference proteome</keyword>
<accession>A0A385EBY7</accession>
<proteinExistence type="predicted"/>
<sequence>MRHATARWSVLTVRLDGIAHWIDEVDVSIIDLETGEHPRGEDGEFLPILSATPQTINLYNGHAIDGRYEITSSLPEAPMSEPVLIGDPAAERTIEVLAMHPDEAAQFVPTPEQGAKIAAGDMIIGIIRYGAPPS</sequence>
<evidence type="ECO:0000313" key="1">
    <source>
        <dbReference type="EMBL" id="AXQ68248.1"/>
    </source>
</evidence>
<gene>
    <name evidence="1" type="ORF">CcrBL10_gp044</name>
</gene>